<organism evidence="9 10">
    <name type="scientific">Deinococcus yavapaiensis KR-236</name>
    <dbReference type="NCBI Taxonomy" id="694435"/>
    <lineage>
        <taxon>Bacteria</taxon>
        <taxon>Thermotogati</taxon>
        <taxon>Deinococcota</taxon>
        <taxon>Deinococci</taxon>
        <taxon>Deinococcales</taxon>
        <taxon>Deinococcaceae</taxon>
        <taxon>Deinococcus</taxon>
    </lineage>
</organism>
<name>A0A318S266_9DEIO</name>
<feature type="region of interest" description="Disordered" evidence="6">
    <location>
        <begin position="426"/>
        <end position="448"/>
    </location>
</feature>
<dbReference type="EMBL" id="QJSX01000017">
    <property type="protein sequence ID" value="PYE50574.1"/>
    <property type="molecule type" value="Genomic_DNA"/>
</dbReference>
<gene>
    <name evidence="9" type="ORF">DES52_11792</name>
</gene>
<reference evidence="9 10" key="1">
    <citation type="submission" date="2018-06" db="EMBL/GenBank/DDBJ databases">
        <title>Genomic Encyclopedia of Type Strains, Phase IV (KMG-IV): sequencing the most valuable type-strain genomes for metagenomic binning, comparative biology and taxonomic classification.</title>
        <authorList>
            <person name="Goeker M."/>
        </authorList>
    </citation>
    <scope>NUCLEOTIDE SEQUENCE [LARGE SCALE GENOMIC DNA]</scope>
    <source>
        <strain evidence="9 10">DSM 18048</strain>
    </source>
</reference>
<evidence type="ECO:0000259" key="8">
    <source>
        <dbReference type="PROSITE" id="PS50835"/>
    </source>
</evidence>
<proteinExistence type="predicted"/>
<evidence type="ECO:0000256" key="6">
    <source>
        <dbReference type="SAM" id="MobiDB-lite"/>
    </source>
</evidence>
<protein>
    <recommendedName>
        <fullName evidence="8">Ig-like domain-containing protein</fullName>
    </recommendedName>
</protein>
<evidence type="ECO:0000256" key="2">
    <source>
        <dbReference type="ARBA" id="ARBA00023136"/>
    </source>
</evidence>
<dbReference type="InterPro" id="IPR059226">
    <property type="entry name" value="Choice_anch_Q_dom"/>
</dbReference>
<dbReference type="NCBIfam" id="NF038114">
    <property type="entry name" value="rightmost"/>
    <property type="match status" value="1"/>
</dbReference>
<accession>A0A318S266</accession>
<dbReference type="PROSITE" id="PS50835">
    <property type="entry name" value="IG_LIKE"/>
    <property type="match status" value="1"/>
</dbReference>
<dbReference type="Proteomes" id="UP000248326">
    <property type="component" value="Unassembled WGS sequence"/>
</dbReference>
<dbReference type="InterPro" id="IPR011050">
    <property type="entry name" value="Pectin_lyase_fold/virulence"/>
</dbReference>
<evidence type="ECO:0000313" key="10">
    <source>
        <dbReference type="Proteomes" id="UP000248326"/>
    </source>
</evidence>
<dbReference type="GO" id="GO:0005886">
    <property type="term" value="C:plasma membrane"/>
    <property type="evidence" value="ECO:0007669"/>
    <property type="project" value="TreeGrafter"/>
</dbReference>
<dbReference type="NCBIfam" id="NF041518">
    <property type="entry name" value="choice_anch_Q"/>
    <property type="match status" value="1"/>
</dbReference>
<dbReference type="InterPro" id="IPR007110">
    <property type="entry name" value="Ig-like_dom"/>
</dbReference>
<feature type="chain" id="PRO_5016357284" description="Ig-like domain-containing protein" evidence="7">
    <location>
        <begin position="20"/>
        <end position="1034"/>
    </location>
</feature>
<keyword evidence="10" id="KW-1185">Reference proteome</keyword>
<dbReference type="PANTHER" id="PTHR11640:SF31">
    <property type="entry name" value="IRREGULAR CHIASM C-ROUGHEST PROTEIN-RELATED"/>
    <property type="match status" value="1"/>
</dbReference>
<feature type="domain" description="Ig-like" evidence="8">
    <location>
        <begin position="550"/>
        <end position="690"/>
    </location>
</feature>
<dbReference type="RefSeq" id="WP_110888332.1">
    <property type="nucleotide sequence ID" value="NZ_QJSX01000017.1"/>
</dbReference>
<dbReference type="GO" id="GO:0098609">
    <property type="term" value="P:cell-cell adhesion"/>
    <property type="evidence" value="ECO:0007669"/>
    <property type="project" value="TreeGrafter"/>
</dbReference>
<keyword evidence="4" id="KW-0325">Glycoprotein</keyword>
<dbReference type="PANTHER" id="PTHR11640">
    <property type="entry name" value="NEPHRIN"/>
    <property type="match status" value="1"/>
</dbReference>
<dbReference type="OrthoDB" id="73786at2"/>
<feature type="signal peptide" evidence="7">
    <location>
        <begin position="1"/>
        <end position="19"/>
    </location>
</feature>
<dbReference type="InterPro" id="IPR051275">
    <property type="entry name" value="Cell_adhesion_signaling"/>
</dbReference>
<dbReference type="PROSITE" id="PS51257">
    <property type="entry name" value="PROKAR_LIPOPROTEIN"/>
    <property type="match status" value="1"/>
</dbReference>
<dbReference type="GO" id="GO:0050839">
    <property type="term" value="F:cell adhesion molecule binding"/>
    <property type="evidence" value="ECO:0007669"/>
    <property type="project" value="TreeGrafter"/>
</dbReference>
<evidence type="ECO:0000256" key="7">
    <source>
        <dbReference type="SAM" id="SignalP"/>
    </source>
</evidence>
<evidence type="ECO:0000256" key="4">
    <source>
        <dbReference type="ARBA" id="ARBA00023180"/>
    </source>
</evidence>
<dbReference type="GO" id="GO:0005911">
    <property type="term" value="C:cell-cell junction"/>
    <property type="evidence" value="ECO:0007669"/>
    <property type="project" value="TreeGrafter"/>
</dbReference>
<evidence type="ECO:0000256" key="3">
    <source>
        <dbReference type="ARBA" id="ARBA00023157"/>
    </source>
</evidence>
<dbReference type="AlphaFoldDB" id="A0A318S266"/>
<keyword evidence="2" id="KW-0472">Membrane</keyword>
<evidence type="ECO:0000256" key="1">
    <source>
        <dbReference type="ARBA" id="ARBA00004479"/>
    </source>
</evidence>
<comment type="subcellular location">
    <subcellularLocation>
        <location evidence="1">Membrane</location>
        <topology evidence="1">Single-pass type I membrane protein</topology>
    </subcellularLocation>
</comment>
<sequence length="1034" mass="104298">MPFNIRVLLPTLLPLLVVACGRVATPDLPRASTPTVSPAIRAMAVTTRSVTTTADSGPGSLRAAIAAAANGDVIVFDGATFAEPRTVALSAPLEITKNLTLIAPPVGVTLDGQGTVRVLKVATSAVVTLQGLTITRGFGTDGAGIRNQGTLTLDHVTVKDNATTSSSLGASAGGGILNTGTLAVRDSTITRNTTTGTVIATGGGIANIEGILSIERSTLSENKAVGPDNTNPGEGGYGGGLHNFGGEVNIVESTLSDNTASSQGGAFFNERGGAINPEVNPTPTGLLIAVPGGANVTNTTIANNIANVGGGMVNKGGTADIKLSTIAVNIAYTVGGGLVHQQITFNGALAGTTSISRSIVGDNVASPDGQEVFTFGGGLIGQINIIESLKGSGLSLLGNLPADAKLGALQDNGGPTKTKAIADNSEARGRGQCDVGETDQRGVPRPTSKCDLGAYQTGGTPMVVDTSPPVIAPTIEGLQGDFGWYRGDVKVTWTVTDAESTITGKTNCDAVDVTTDTAGTTYTCTATSAGGTSSLSVTVKRDATPPTVAPAVTPNPVQIDQTATVTPNATDALSGLNGYECDQPNTYTTGLKTVNCVAWDKAGNKASASTAYTVVTDTSPPAIAPTIEGLQGDSGWYRGDVKVTWTVTDPDSTVASRTGCGDVNVTSDQEDTTYTCTATSDGGTANKSVTIKRDATPPTLAPVVTPNPVTLDGVAVVTENAADALSGLNGFECDQPNTYTTGFKTVNCVAWDKAGNKTSASAAYTVVPPDTTPPLITPSVTGSLGTNGWYRGDVQVTWTVGDAESNVTSSLGCATVNVTSDTGGVSYTCAATSAGGTTSETVTIKRDATPPTLAPIVTPASVLLGATATATPNASDNFSGVSSSACDGVNTQSVGVQSVTCSATDGAGNTGTATAAYTVAYNFGGFSSPLADGVLNTTKAGKMTPVKWRLLDAFGAPVTSLASATLTMTTFTCGSTPSVGVGSSVPGISVLQNLGDGYYQVNWKSPSNFLNTCQALHVDLGEGRVRTVLFKFVK</sequence>
<comment type="caution">
    <text evidence="9">The sequence shown here is derived from an EMBL/GenBank/DDBJ whole genome shotgun (WGS) entry which is preliminary data.</text>
</comment>
<dbReference type="SUPFAM" id="SSF51126">
    <property type="entry name" value="Pectin lyase-like"/>
    <property type="match status" value="1"/>
</dbReference>
<keyword evidence="7" id="KW-0732">Signal</keyword>
<evidence type="ECO:0000313" key="9">
    <source>
        <dbReference type="EMBL" id="PYE50574.1"/>
    </source>
</evidence>
<keyword evidence="5" id="KW-0393">Immunoglobulin domain</keyword>
<keyword evidence="3" id="KW-1015">Disulfide bond</keyword>
<evidence type="ECO:0000256" key="5">
    <source>
        <dbReference type="ARBA" id="ARBA00023319"/>
    </source>
</evidence>